<comment type="caution">
    <text evidence="2">The sequence shown here is derived from an EMBL/GenBank/DDBJ whole genome shotgun (WGS) entry which is preliminary data.</text>
</comment>
<reference evidence="2" key="1">
    <citation type="submission" date="2023-10" db="EMBL/GenBank/DDBJ databases">
        <authorList>
            <person name="Chen Y."/>
            <person name="Shah S."/>
            <person name="Dougan E. K."/>
            <person name="Thang M."/>
            <person name="Chan C."/>
        </authorList>
    </citation>
    <scope>NUCLEOTIDE SEQUENCE [LARGE SCALE GENOMIC DNA]</scope>
</reference>
<keyword evidence="3" id="KW-1185">Reference proteome</keyword>
<feature type="region of interest" description="Disordered" evidence="1">
    <location>
        <begin position="1"/>
        <end position="30"/>
    </location>
</feature>
<feature type="non-terminal residue" evidence="2">
    <location>
        <position position="1"/>
    </location>
</feature>
<dbReference type="EMBL" id="CAUYUJ010001730">
    <property type="protein sequence ID" value="CAK0797323.1"/>
    <property type="molecule type" value="Genomic_DNA"/>
</dbReference>
<sequence length="980" mass="110288">GMAESQYSRELGEGILDAPTPDDSGVRPPSRSAAVKRVIEAWEPDEFAELVDQMRPIEFEPEVLPEEETLREANDKVKDEVENLISSWTVQPSQVMKSAMYVVAMYVKEDHVWSASNGILATRVIDLLCGESFRAHKDGVYLYGNGDWAFVEEIKYPYIGKILAVLGCAAKVFAFLVSKETKRDVAAVFQEVGQHHGAISANTAACHADFGRPRQEDPTAWSKEGGRVTLDLTQRYSTKGKGAEFIESHGQFFQIPKPTSEGAFVNAQNVTLKISREGSADERFRSVKKSPSNNCYLGVPVSLDYKPSWQHEEEMRLFLCTSFAGNPEGRRIDMAAEALVWYDVPAPQIGLIMTGDGGNAESAKAALRANVLGEHHHFVSSDVLHVPEEFRKQGKHFARARAATVQENQGGVPWIEDVVKRWLSGECVACRALFGKSTDLFSWPRCVKYFEWNRAYPSIRGDWRNMHSLRSFWRRLAVIELGAVNVDGKVFHEKDLTAFLESPEARLVNIRSYLIPFMQKYNAEECRQILKNPSAEVVEATQRVVAQMANGGLEPPKEWMGARGRQRVAHEAKALLMEVHAWLSDDCLSINMYDLAKKKDNPIPGTITGERSGKSRQHHFENAVNDYPYIFRTDGSNVLKLNVELNFLEALLGAAGRDSLAGGLEGRGVYWDLRSQLRDFSPGEEHRLNSEVLVASEVARSLTETINIVDLENEVGNKEGNEFDCARRCIARHRENGIRKSDFSSLTVTYYRKYDMQGREYAHGPSAQGLKTALKKHAFRSQRDIDASYGDVFENYDIDCVNAFMQFLWNELSDVVGGGTEIEYEMFTAYVRNPRGFRSLLASYLDITVKEAKKQLISNLHCGEPMAELPLLWSLAVELRTATRVILEKPRFHHLNSKFADRRFPMATRLHCALSAIEDELIMNVHQALTREFGEGVQVLVYMFDGLIVRFGSLGNDGKLRDVLTEVGEKANVSFTCEKF</sequence>
<proteinExistence type="predicted"/>
<dbReference type="Proteomes" id="UP001189429">
    <property type="component" value="Unassembled WGS sequence"/>
</dbReference>
<evidence type="ECO:0008006" key="4">
    <source>
        <dbReference type="Google" id="ProtNLM"/>
    </source>
</evidence>
<protein>
    <recommendedName>
        <fullName evidence="4">DNA-directed DNA polymerase</fullName>
    </recommendedName>
</protein>
<evidence type="ECO:0000256" key="1">
    <source>
        <dbReference type="SAM" id="MobiDB-lite"/>
    </source>
</evidence>
<evidence type="ECO:0000313" key="2">
    <source>
        <dbReference type="EMBL" id="CAK0797323.1"/>
    </source>
</evidence>
<evidence type="ECO:0000313" key="3">
    <source>
        <dbReference type="Proteomes" id="UP001189429"/>
    </source>
</evidence>
<accession>A0ABN9PZU8</accession>
<name>A0ABN9PZU8_9DINO</name>
<organism evidence="2 3">
    <name type="scientific">Prorocentrum cordatum</name>
    <dbReference type="NCBI Taxonomy" id="2364126"/>
    <lineage>
        <taxon>Eukaryota</taxon>
        <taxon>Sar</taxon>
        <taxon>Alveolata</taxon>
        <taxon>Dinophyceae</taxon>
        <taxon>Prorocentrales</taxon>
        <taxon>Prorocentraceae</taxon>
        <taxon>Prorocentrum</taxon>
    </lineage>
</organism>
<gene>
    <name evidence="2" type="ORF">PCOR1329_LOCUS6456</name>
</gene>